<name>A0A1V1NU61_9BACT</name>
<sequence>MPKNSILDCILATDTESTNEPIFYADVDSVSKLEYVIRRDIEYLLNARCFKSFSDTENSNHSQSFLNYGLPDFTGMNPNTPSVQQYLQNEIQKKLNYLNHG</sequence>
<comment type="caution">
    <text evidence="1">The sequence shown here is derived from an EMBL/GenBank/DDBJ whole genome shotgun (WGS) entry which is preliminary data.</text>
</comment>
<evidence type="ECO:0000313" key="1">
    <source>
        <dbReference type="EMBL" id="ETR66122.1"/>
    </source>
</evidence>
<gene>
    <name evidence="1" type="ORF">OMM_13222</name>
</gene>
<protein>
    <submittedName>
        <fullName evidence="1">Uncharacterized protein</fullName>
    </submittedName>
</protein>
<evidence type="ECO:0000313" key="2">
    <source>
        <dbReference type="Proteomes" id="UP000189670"/>
    </source>
</evidence>
<accession>A0A1V1NU61</accession>
<proteinExistence type="predicted"/>
<dbReference type="EMBL" id="ATBP01002216">
    <property type="protein sequence ID" value="ETR66122.1"/>
    <property type="molecule type" value="Genomic_DNA"/>
</dbReference>
<dbReference type="AlphaFoldDB" id="A0A1V1NU61"/>
<dbReference type="Proteomes" id="UP000189670">
    <property type="component" value="Unassembled WGS sequence"/>
</dbReference>
<reference evidence="2" key="1">
    <citation type="submission" date="2012-11" db="EMBL/GenBank/DDBJ databases">
        <authorList>
            <person name="Lucero-Rivera Y.E."/>
            <person name="Tovar-Ramirez D."/>
        </authorList>
    </citation>
    <scope>NUCLEOTIDE SEQUENCE [LARGE SCALE GENOMIC DNA]</scope>
    <source>
        <strain evidence="2">Araruama</strain>
    </source>
</reference>
<organism evidence="1 2">
    <name type="scientific">Candidatus Magnetoglobus multicellularis str. Araruama</name>
    <dbReference type="NCBI Taxonomy" id="890399"/>
    <lineage>
        <taxon>Bacteria</taxon>
        <taxon>Pseudomonadati</taxon>
        <taxon>Thermodesulfobacteriota</taxon>
        <taxon>Desulfobacteria</taxon>
        <taxon>Desulfobacterales</taxon>
        <taxon>Desulfobacteraceae</taxon>
        <taxon>Candidatus Magnetoglobus</taxon>
    </lineage>
</organism>